<feature type="non-terminal residue" evidence="2">
    <location>
        <position position="94"/>
    </location>
</feature>
<evidence type="ECO:0000313" key="3">
    <source>
        <dbReference type="Proteomes" id="UP000838878"/>
    </source>
</evidence>
<protein>
    <submittedName>
        <fullName evidence="2">Uncharacterized protein</fullName>
    </submittedName>
</protein>
<reference evidence="2" key="1">
    <citation type="submission" date="2021-12" db="EMBL/GenBank/DDBJ databases">
        <authorList>
            <person name="Martin H S."/>
        </authorList>
    </citation>
    <scope>NUCLEOTIDE SEQUENCE</scope>
</reference>
<feature type="chain" id="PRO_5035426230" evidence="1">
    <location>
        <begin position="22"/>
        <end position="94"/>
    </location>
</feature>
<name>A0A8J9U928_9NEOP</name>
<dbReference type="Proteomes" id="UP000838878">
    <property type="component" value="Chromosome 11"/>
</dbReference>
<evidence type="ECO:0000313" key="2">
    <source>
        <dbReference type="EMBL" id="CAH0716028.1"/>
    </source>
</evidence>
<proteinExistence type="predicted"/>
<feature type="signal peptide" evidence="1">
    <location>
        <begin position="1"/>
        <end position="21"/>
    </location>
</feature>
<evidence type="ECO:0000256" key="1">
    <source>
        <dbReference type="SAM" id="SignalP"/>
    </source>
</evidence>
<organism evidence="2 3">
    <name type="scientific">Brenthis ino</name>
    <name type="common">lesser marbled fritillary</name>
    <dbReference type="NCBI Taxonomy" id="405034"/>
    <lineage>
        <taxon>Eukaryota</taxon>
        <taxon>Metazoa</taxon>
        <taxon>Ecdysozoa</taxon>
        <taxon>Arthropoda</taxon>
        <taxon>Hexapoda</taxon>
        <taxon>Insecta</taxon>
        <taxon>Pterygota</taxon>
        <taxon>Neoptera</taxon>
        <taxon>Endopterygota</taxon>
        <taxon>Lepidoptera</taxon>
        <taxon>Glossata</taxon>
        <taxon>Ditrysia</taxon>
        <taxon>Papilionoidea</taxon>
        <taxon>Nymphalidae</taxon>
        <taxon>Heliconiinae</taxon>
        <taxon>Argynnini</taxon>
        <taxon>Brenthis</taxon>
    </lineage>
</organism>
<keyword evidence="1" id="KW-0732">Signal</keyword>
<gene>
    <name evidence="2" type="ORF">BINO364_LOCUS2871</name>
</gene>
<keyword evidence="3" id="KW-1185">Reference proteome</keyword>
<dbReference type="AlphaFoldDB" id="A0A8J9U928"/>
<sequence>MNRKFYIIIVILFLHGLMVKSQTYDKKTIDGMVLKMLWEKVYASYDVKSKELAIKKLRNAGEYDHLILYLQKVKKEKVKKVINLVGEVMLAYMS</sequence>
<accession>A0A8J9U928</accession>
<dbReference type="EMBL" id="OV170231">
    <property type="protein sequence ID" value="CAH0716028.1"/>
    <property type="molecule type" value="Genomic_DNA"/>
</dbReference>
<dbReference type="OrthoDB" id="7400720at2759"/>